<reference evidence="2" key="2">
    <citation type="submission" date="2018-05" db="EMBL/GenBank/DDBJ databases">
        <title>OgluRS3 (Oryza glumaepatula Reference Sequence Version 3).</title>
        <authorList>
            <person name="Zhang J."/>
            <person name="Kudrna D."/>
            <person name="Lee S."/>
            <person name="Talag J."/>
            <person name="Welchert J."/>
            <person name="Wing R.A."/>
        </authorList>
    </citation>
    <scope>NUCLEOTIDE SEQUENCE [LARGE SCALE GENOMIC DNA]</scope>
</reference>
<keyword evidence="3" id="KW-1185">Reference proteome</keyword>
<reference evidence="2" key="1">
    <citation type="submission" date="2015-04" db="UniProtKB">
        <authorList>
            <consortium name="EnsemblPlants"/>
        </authorList>
    </citation>
    <scope>IDENTIFICATION</scope>
</reference>
<accession>A0A0E0AFA1</accession>
<dbReference type="InterPro" id="IPR007493">
    <property type="entry name" value="DUF538"/>
</dbReference>
<protein>
    <recommendedName>
        <fullName evidence="1">F-box protein AT5G49610-like beta-propeller domain-containing protein</fullName>
    </recommendedName>
</protein>
<feature type="domain" description="F-box protein AT5G49610-like beta-propeller" evidence="1">
    <location>
        <begin position="804"/>
        <end position="1046"/>
    </location>
</feature>
<dbReference type="InterPro" id="IPR056594">
    <property type="entry name" value="AT5G49610-like_b-prop"/>
</dbReference>
<dbReference type="PANTHER" id="PTHR32133:SF408">
    <property type="entry name" value="OS07G0120400 PROTEIN"/>
    <property type="match status" value="1"/>
</dbReference>
<dbReference type="SUPFAM" id="SSF141562">
    <property type="entry name" value="At5g01610-like"/>
    <property type="match status" value="4"/>
</dbReference>
<dbReference type="AlphaFoldDB" id="A0A0E0AFA1"/>
<dbReference type="InterPro" id="IPR036047">
    <property type="entry name" value="F-box-like_dom_sf"/>
</dbReference>
<organism evidence="2">
    <name type="scientific">Oryza glumipatula</name>
    <dbReference type="NCBI Taxonomy" id="40148"/>
    <lineage>
        <taxon>Eukaryota</taxon>
        <taxon>Viridiplantae</taxon>
        <taxon>Streptophyta</taxon>
        <taxon>Embryophyta</taxon>
        <taxon>Tracheophyta</taxon>
        <taxon>Spermatophyta</taxon>
        <taxon>Magnoliopsida</taxon>
        <taxon>Liliopsida</taxon>
        <taxon>Poales</taxon>
        <taxon>Poaceae</taxon>
        <taxon>BOP clade</taxon>
        <taxon>Oryzoideae</taxon>
        <taxon>Oryzeae</taxon>
        <taxon>Oryzinae</taxon>
        <taxon>Oryza</taxon>
    </lineage>
</organism>
<dbReference type="Proteomes" id="UP000026961">
    <property type="component" value="Chromosome 7"/>
</dbReference>
<dbReference type="Pfam" id="PF23635">
    <property type="entry name" value="Beta-prop_AT5G49610-like"/>
    <property type="match status" value="2"/>
</dbReference>
<dbReference type="EnsemblPlants" id="OGLUM07G01310.1">
    <property type="protein sequence ID" value="OGLUM07G01310.1"/>
    <property type="gene ID" value="OGLUM07G01310"/>
</dbReference>
<evidence type="ECO:0000259" key="1">
    <source>
        <dbReference type="Pfam" id="PF23635"/>
    </source>
</evidence>
<dbReference type="PANTHER" id="PTHR32133">
    <property type="entry name" value="OS07G0120400 PROTEIN"/>
    <property type="match status" value="1"/>
</dbReference>
<dbReference type="InterPro" id="IPR036758">
    <property type="entry name" value="At5g01610-like"/>
</dbReference>
<name>A0A0E0AFA1_9ORYZ</name>
<dbReference type="SUPFAM" id="SSF81383">
    <property type="entry name" value="F-box domain"/>
    <property type="match status" value="2"/>
</dbReference>
<dbReference type="Gramene" id="OGLUM07G01310.1">
    <property type="protein sequence ID" value="OGLUM07G01310.1"/>
    <property type="gene ID" value="OGLUM07G01310"/>
</dbReference>
<evidence type="ECO:0000313" key="2">
    <source>
        <dbReference type="EnsemblPlants" id="OGLUM07G01310.1"/>
    </source>
</evidence>
<feature type="domain" description="F-box protein AT5G49610-like beta-propeller" evidence="1">
    <location>
        <begin position="196"/>
        <end position="446"/>
    </location>
</feature>
<proteinExistence type="predicted"/>
<dbReference type="eggNOG" id="ENOG502SKDB">
    <property type="taxonomic scope" value="Eukaryota"/>
</dbReference>
<sequence>MASQVESHRAGAEIVSGDGVSRKKSIELLEELGLPKGLLPLEDIEEFGYNKETGFMWLVQRKKKIEHTFKKIKQTGKLKKIAGVKTKELMLWLSVVEVYVAEASPEKILLRIPPDEPASLVRASLVCKPWRRIITDPAFLRRYRAFHRTPPMLGFLHNVDGDKAISSAPRFVPTTTTASSPFSPPAIGSPHWWWALDCRHGRVLINLFNPMELMVWDPIIGDQHRFPVPPHPHAYCTGAVLCAARDCRHLDCHQGPFLVVFVGSGEHGYHYSWACLYSSETGEWSSKASIVFDSYVEMSPSLLVEDMLFFICENGIRILGYDIGSHELWEIEPPLWDDYQGGTLMTAEDGGLGFATMETRGLVLWSWYVDDDDGIADWEQLRVIKLEMLIPVDNPSVSLDLVGFIEGTQTIFVSSDVGVFAIELKSGQVKKVGDSRPYYSVLPYMSFYTSGGGCRTQLEYRLYSDPSRPFRYASATYPMASQIESHRSGAEIVNGDAICRKKSIELLEELGLPKGLLPLEDIEEFGYNRGTGFMWLVQKKKKIEHTFKKIKQTVSYANEVTAFTEKGKLKKITGVKTKELLLWLSVVEVYVTDALPDKVTFKTGTGLSETFDAAAFALGDRPRLHSLPTAFVEKGKLKKITGVKTKELLLWLSVVEVYVADASPEKVTFKTGTGLSDTFDATAFALGDPSPPPPLPPKPSLRRRRASRVLPHGVCAGILLRIPPDEPAHLVHASLVCKPWRRILTDPAFLRRYRAFHRTPPVLGFLHNVDGNKAISSVPRFVPTTAASPFSPPAIDPPNWWWALDCRHGRVLSHLFNPMELMVWDPITGDQHRFPLPPHPHAYCTGAVLCAASDRHHLDCHQGPFLVVFVGTGRHDHSWACVYSSETGEWSSHASIVLDSYVEMLPSVLAENTLYFYCEYGTKILGYDIGKHELSEIDPPLGHDDGILIESEYGGLGFATVEACGLVLWSQYVCYDGIEEWEQSRIIELDMLIPNFFYSGGLVGFAEGTDIIFMLTDVDLFAIELKSGQVKKVGESRPYYAVIPYMSFYTSGWQSRGSRHGTEGGIIPPDAVTCGRYFEANKCNKKKARNSEFAREDESSPRRESKAYMELKVVDFKNIGKPHISSSITTISQPICTQPKFQTKTSSPETTYPMASQIESHRASAEIVNGDAICRKKSIELLEELGLPKGLLPLEDIEEFGYNRDTGFMWMVQRKKKIEHTFKKIKQTVSYAGEVSMLKVSGVPTSQIFLKLDRQHMLDRFCCNKTRPHRGLRHVLL</sequence>
<dbReference type="Pfam" id="PF04398">
    <property type="entry name" value="DUF538"/>
    <property type="match status" value="4"/>
</dbReference>
<evidence type="ECO:0000313" key="3">
    <source>
        <dbReference type="Proteomes" id="UP000026961"/>
    </source>
</evidence>
<dbReference type="Gene3D" id="2.30.240.10">
    <property type="entry name" value="At5g01610-like"/>
    <property type="match status" value="4"/>
</dbReference>